<dbReference type="Proteomes" id="UP000186168">
    <property type="component" value="Unassembled WGS sequence"/>
</dbReference>
<dbReference type="EMBL" id="ASQP01000539">
    <property type="protein sequence ID" value="OMI33394.1"/>
    <property type="molecule type" value="Genomic_DNA"/>
</dbReference>
<reference evidence="2 3" key="1">
    <citation type="submission" date="2013-05" db="EMBL/GenBank/DDBJ databases">
        <title>Genome sequence of Streptomyces sparsogenes DSM 40356.</title>
        <authorList>
            <person name="Coyne S."/>
            <person name="Seebeck F.P."/>
        </authorList>
    </citation>
    <scope>NUCLEOTIDE SEQUENCE [LARGE SCALE GENOMIC DNA]</scope>
    <source>
        <strain evidence="2 3">DSM 40356</strain>
    </source>
</reference>
<protein>
    <submittedName>
        <fullName evidence="2">Uncharacterized protein</fullName>
    </submittedName>
</protein>
<evidence type="ECO:0000313" key="2">
    <source>
        <dbReference type="EMBL" id="OMI33394.1"/>
    </source>
</evidence>
<organism evidence="2 3">
    <name type="scientific">Streptomyces sparsogenes DSM 40356</name>
    <dbReference type="NCBI Taxonomy" id="1331668"/>
    <lineage>
        <taxon>Bacteria</taxon>
        <taxon>Bacillati</taxon>
        <taxon>Actinomycetota</taxon>
        <taxon>Actinomycetes</taxon>
        <taxon>Kitasatosporales</taxon>
        <taxon>Streptomycetaceae</taxon>
        <taxon>Streptomyces</taxon>
    </lineage>
</organism>
<comment type="caution">
    <text evidence="2">The sequence shown here is derived from an EMBL/GenBank/DDBJ whole genome shotgun (WGS) entry which is preliminary data.</text>
</comment>
<keyword evidence="3" id="KW-1185">Reference proteome</keyword>
<feature type="region of interest" description="Disordered" evidence="1">
    <location>
        <begin position="1"/>
        <end position="66"/>
    </location>
</feature>
<evidence type="ECO:0000256" key="1">
    <source>
        <dbReference type="SAM" id="MobiDB-lite"/>
    </source>
</evidence>
<feature type="compositionally biased region" description="Low complexity" evidence="1">
    <location>
        <begin position="18"/>
        <end position="32"/>
    </location>
</feature>
<gene>
    <name evidence="2" type="ORF">SPAR_41694</name>
</gene>
<evidence type="ECO:0000313" key="3">
    <source>
        <dbReference type="Proteomes" id="UP000186168"/>
    </source>
</evidence>
<name>A0A1R1S552_9ACTN</name>
<proteinExistence type="predicted"/>
<dbReference type="AlphaFoldDB" id="A0A1R1S552"/>
<accession>A0A1R1S552</accession>
<feature type="non-terminal residue" evidence="2">
    <location>
        <position position="66"/>
    </location>
</feature>
<sequence length="66" mass="7057">MRHARTSRTTPLLREQQSSSSSSSSSSASPGGAPAGREEPNPFAPPPEGRPDQPWQPRYRPDAAQG</sequence>